<dbReference type="SUPFAM" id="SSF51161">
    <property type="entry name" value="Trimeric LpxA-like enzymes"/>
    <property type="match status" value="1"/>
</dbReference>
<comment type="caution">
    <text evidence="5">The sequence shown here is derived from an EMBL/GenBank/DDBJ whole genome shotgun (WGS) entry which is preliminary data.</text>
</comment>
<dbReference type="OrthoDB" id="9794407at2"/>
<gene>
    <name evidence="5" type="ORF">C8N28_0229</name>
</gene>
<dbReference type="InterPro" id="IPR020019">
    <property type="entry name" value="AcTrfase_PglD-like"/>
</dbReference>
<keyword evidence="5" id="KW-0808">Transferase</keyword>
<feature type="site" description="Increases basicity of active site His" evidence="2">
    <location>
        <position position="128"/>
    </location>
</feature>
<feature type="binding site" evidence="3">
    <location>
        <begin position="8"/>
        <end position="10"/>
    </location>
    <ligand>
        <name>substrate</name>
    </ligand>
</feature>
<evidence type="ECO:0000256" key="3">
    <source>
        <dbReference type="PIRSR" id="PIRSR620019-2"/>
    </source>
</evidence>
<reference evidence="5 6" key="1">
    <citation type="submission" date="2019-03" db="EMBL/GenBank/DDBJ databases">
        <title>Genomic Encyclopedia of Archaeal and Bacterial Type Strains, Phase II (KMG-II): from individual species to whole genera.</title>
        <authorList>
            <person name="Goeker M."/>
        </authorList>
    </citation>
    <scope>NUCLEOTIDE SEQUENCE [LARGE SCALE GENOMIC DNA]</scope>
    <source>
        <strain evidence="5 6">DSM 22554</strain>
    </source>
</reference>
<dbReference type="InterPro" id="IPR011004">
    <property type="entry name" value="Trimer_LpxA-like_sf"/>
</dbReference>
<evidence type="ECO:0000256" key="1">
    <source>
        <dbReference type="ARBA" id="ARBA00007274"/>
    </source>
</evidence>
<dbReference type="RefSeq" id="WP_132220715.1">
    <property type="nucleotide sequence ID" value="NZ_SMGO01000001.1"/>
</dbReference>
<dbReference type="PANTHER" id="PTHR43300">
    <property type="entry name" value="ACETYLTRANSFERASE"/>
    <property type="match status" value="1"/>
</dbReference>
<dbReference type="Proteomes" id="UP000294616">
    <property type="component" value="Unassembled WGS sequence"/>
</dbReference>
<name>A0A4R1M5B0_9SPHI</name>
<dbReference type="CDD" id="cd03360">
    <property type="entry name" value="LbH_AT_putative"/>
    <property type="match status" value="1"/>
</dbReference>
<feature type="binding site" evidence="3">
    <location>
        <position position="63"/>
    </location>
    <ligand>
        <name>substrate</name>
    </ligand>
</feature>
<accession>A0A4R1M5B0</accession>
<dbReference type="InterPro" id="IPR041561">
    <property type="entry name" value="PglD_N"/>
</dbReference>
<keyword evidence="6" id="KW-1185">Reference proteome</keyword>
<comment type="similarity">
    <text evidence="1">Belongs to the transferase hexapeptide repeat family.</text>
</comment>
<feature type="binding site" evidence="3">
    <location>
        <position position="136"/>
    </location>
    <ligand>
        <name>acetyl-CoA</name>
        <dbReference type="ChEBI" id="CHEBI:57288"/>
    </ligand>
</feature>
<evidence type="ECO:0000259" key="4">
    <source>
        <dbReference type="Pfam" id="PF17836"/>
    </source>
</evidence>
<dbReference type="Gene3D" id="3.40.50.20">
    <property type="match status" value="1"/>
</dbReference>
<dbReference type="EMBL" id="SMGO01000001">
    <property type="protein sequence ID" value="TCK84933.1"/>
    <property type="molecule type" value="Genomic_DNA"/>
</dbReference>
<dbReference type="GO" id="GO:0016740">
    <property type="term" value="F:transferase activity"/>
    <property type="evidence" value="ECO:0007669"/>
    <property type="project" value="UniProtKB-KW"/>
</dbReference>
<evidence type="ECO:0000313" key="5">
    <source>
        <dbReference type="EMBL" id="TCK84933.1"/>
    </source>
</evidence>
<dbReference type="InterPro" id="IPR001451">
    <property type="entry name" value="Hexapep"/>
</dbReference>
<dbReference type="NCBIfam" id="TIGR03570">
    <property type="entry name" value="NeuD_NnaD"/>
    <property type="match status" value="1"/>
</dbReference>
<protein>
    <submittedName>
        <fullName evidence="5">Acetyltransferase EpsM</fullName>
    </submittedName>
</protein>
<dbReference type="AlphaFoldDB" id="A0A4R1M5B0"/>
<feature type="domain" description="PglD N-terminal" evidence="4">
    <location>
        <begin position="2"/>
        <end position="73"/>
    </location>
</feature>
<sequence length="202" mass="21396">MVYLIGASGHAKVIIEILEDLDIKVGGLLDSNPEIKTLLDYKVYEGLPVSFNPNEDKLIISIGNNAIRKRLASSSIHKFISVRHINTSISKRSTIGEGTVIMAGVSMNSSCNIGNHVIINTNASIDHDCILENYVHISPNAALAGNVQIGEGTHVGIGACIIQGIKIGRWCTIGAGAVIIHDVPDGATVIGNPGRIIKMGKI</sequence>
<dbReference type="Pfam" id="PF00132">
    <property type="entry name" value="Hexapep"/>
    <property type="match status" value="1"/>
</dbReference>
<proteinExistence type="inferred from homology"/>
<dbReference type="Pfam" id="PF17836">
    <property type="entry name" value="PglD_N"/>
    <property type="match status" value="1"/>
</dbReference>
<dbReference type="InterPro" id="IPR050179">
    <property type="entry name" value="Trans_hexapeptide_repeat"/>
</dbReference>
<feature type="active site" description="Proton acceptor" evidence="2">
    <location>
        <position position="127"/>
    </location>
</feature>
<dbReference type="PANTHER" id="PTHR43300:SF7">
    <property type="entry name" value="UDP-N-ACETYLBACILLOSAMINE N-ACETYLTRANSFERASE"/>
    <property type="match status" value="1"/>
</dbReference>
<organism evidence="5 6">
    <name type="scientific">Albibacterium bauzanense</name>
    <dbReference type="NCBI Taxonomy" id="653929"/>
    <lineage>
        <taxon>Bacteria</taxon>
        <taxon>Pseudomonadati</taxon>
        <taxon>Bacteroidota</taxon>
        <taxon>Sphingobacteriia</taxon>
        <taxon>Sphingobacteriales</taxon>
        <taxon>Sphingobacteriaceae</taxon>
        <taxon>Albibacterium</taxon>
    </lineage>
</organism>
<evidence type="ECO:0000256" key="2">
    <source>
        <dbReference type="PIRSR" id="PIRSR620019-1"/>
    </source>
</evidence>
<dbReference type="Gene3D" id="2.160.10.10">
    <property type="entry name" value="Hexapeptide repeat proteins"/>
    <property type="match status" value="1"/>
</dbReference>
<feature type="binding site" evidence="3">
    <location>
        <position position="157"/>
    </location>
    <ligand>
        <name>acetyl-CoA</name>
        <dbReference type="ChEBI" id="CHEBI:57288"/>
    </ligand>
</feature>
<evidence type="ECO:0000313" key="6">
    <source>
        <dbReference type="Proteomes" id="UP000294616"/>
    </source>
</evidence>